<dbReference type="GO" id="GO:0006574">
    <property type="term" value="P:L-valine catabolic process"/>
    <property type="evidence" value="ECO:0007669"/>
    <property type="project" value="TreeGrafter"/>
</dbReference>
<dbReference type="Pfam" id="PF16113">
    <property type="entry name" value="ECH_2"/>
    <property type="match status" value="1"/>
</dbReference>
<proteinExistence type="predicted"/>
<dbReference type="CDD" id="cd06558">
    <property type="entry name" value="crotonase-like"/>
    <property type="match status" value="1"/>
</dbReference>
<gene>
    <name evidence="5" type="ORF">A7U43_09130</name>
</gene>
<dbReference type="SUPFAM" id="SSF52096">
    <property type="entry name" value="ClpP/crotonase"/>
    <property type="match status" value="1"/>
</dbReference>
<dbReference type="GO" id="GO:0003860">
    <property type="term" value="F:3-hydroxyisobutyryl-CoA hydrolase activity"/>
    <property type="evidence" value="ECO:0007669"/>
    <property type="project" value="UniProtKB-EC"/>
</dbReference>
<accession>A0A172UK86</accession>
<dbReference type="STRING" id="1682113.A7U43_09130"/>
<protein>
    <recommendedName>
        <fullName evidence="2">3-hydroxyisobutyryl-CoA hydrolase</fullName>
        <ecNumber evidence="2">3.1.2.4</ecNumber>
    </recommendedName>
</protein>
<dbReference type="RefSeq" id="WP_067993802.1">
    <property type="nucleotide sequence ID" value="NZ_CP015596.1"/>
</dbReference>
<evidence type="ECO:0000313" key="5">
    <source>
        <dbReference type="EMBL" id="ANE79466.1"/>
    </source>
</evidence>
<dbReference type="EC" id="3.1.2.4" evidence="2"/>
<dbReference type="NCBIfam" id="NF004127">
    <property type="entry name" value="PRK05617.1"/>
    <property type="match status" value="1"/>
</dbReference>
<keyword evidence="3 5" id="KW-0378">Hydrolase</keyword>
<dbReference type="InterPro" id="IPR029045">
    <property type="entry name" value="ClpP/crotonase-like_dom_sf"/>
</dbReference>
<dbReference type="KEGG" id="madi:A7U43_09130"/>
<dbReference type="EMBL" id="CP015596">
    <property type="protein sequence ID" value="ANE79466.1"/>
    <property type="molecule type" value="Genomic_DNA"/>
</dbReference>
<evidence type="ECO:0000256" key="2">
    <source>
        <dbReference type="ARBA" id="ARBA00011915"/>
    </source>
</evidence>
<organism evidence="5 6">
    <name type="scientific">Mycobacterium adipatum</name>
    <dbReference type="NCBI Taxonomy" id="1682113"/>
    <lineage>
        <taxon>Bacteria</taxon>
        <taxon>Bacillati</taxon>
        <taxon>Actinomycetota</taxon>
        <taxon>Actinomycetes</taxon>
        <taxon>Mycobacteriales</taxon>
        <taxon>Mycobacteriaceae</taxon>
        <taxon>Mycobacterium</taxon>
    </lineage>
</organism>
<name>A0A172UK86_9MYCO</name>
<feature type="domain" description="Enoyl-CoA hydratase/isomerase" evidence="4">
    <location>
        <begin position="15"/>
        <end position="335"/>
    </location>
</feature>
<sequence>MAENEDILVSVRNGVGIVTLNRPKAINSLNDVMVAGLQQALTTWENDDSVRSVLLTGAGERGLCAGGDVVALRQSALGDGSFARQFWSDEYRLNAHIGRYRKPYVAVMDGIVMGGGVGVGAHGNVRVVTDKTKMGMPEVGIGFIPDVGGTYLLARTPGLLGLHAALTGAPFSGADAIALGFADHFVPHERLHDFTEAVITDGHEDALNSYAEEPPPSALLAQRDWIDSCYAGDTVADILDDLRAHDEQAARDAADLIATRSPIALSVTLTAVRRAGHLRTLEEVLQQEFRVSVASAKSHDFVEGIRAQLVDKDRNPQWSPATLAECDDAAIDAYFASAEPDLTF</sequence>
<dbReference type="Gene3D" id="3.90.226.10">
    <property type="entry name" value="2-enoyl-CoA Hydratase, Chain A, domain 1"/>
    <property type="match status" value="1"/>
</dbReference>
<evidence type="ECO:0000256" key="1">
    <source>
        <dbReference type="ARBA" id="ARBA00001709"/>
    </source>
</evidence>
<evidence type="ECO:0000313" key="6">
    <source>
        <dbReference type="Proteomes" id="UP000077143"/>
    </source>
</evidence>
<dbReference type="OrthoDB" id="9790967at2"/>
<keyword evidence="6" id="KW-1185">Reference proteome</keyword>
<dbReference type="GO" id="GO:0005829">
    <property type="term" value="C:cytosol"/>
    <property type="evidence" value="ECO:0007669"/>
    <property type="project" value="TreeGrafter"/>
</dbReference>
<dbReference type="InterPro" id="IPR032259">
    <property type="entry name" value="HIBYL-CoA-H"/>
</dbReference>
<dbReference type="AlphaFoldDB" id="A0A172UK86"/>
<reference evidence="5 6" key="1">
    <citation type="submission" date="2016-05" db="EMBL/GenBank/DDBJ databases">
        <title>Complete genome sequence of a phthalic acid esters degrading Mycobacterium sp. YC-RL4.</title>
        <authorList>
            <person name="Ren L."/>
            <person name="Fan S."/>
            <person name="Ruth N."/>
            <person name="Jia Y."/>
            <person name="Wang J."/>
            <person name="Qiao C."/>
        </authorList>
    </citation>
    <scope>NUCLEOTIDE SEQUENCE [LARGE SCALE GENOMIC DNA]</scope>
    <source>
        <strain evidence="5 6">YC-RL4</strain>
    </source>
</reference>
<dbReference type="PANTHER" id="PTHR43176:SF3">
    <property type="entry name" value="3-HYDROXYISOBUTYRYL-COA HYDROLASE, MITOCHONDRIAL"/>
    <property type="match status" value="1"/>
</dbReference>
<comment type="catalytic activity">
    <reaction evidence="1">
        <text>3-hydroxy-2-methylpropanoyl-CoA + H2O = 3-hydroxy-2-methylpropanoate + CoA + H(+)</text>
        <dbReference type="Rhea" id="RHEA:20888"/>
        <dbReference type="ChEBI" id="CHEBI:11805"/>
        <dbReference type="ChEBI" id="CHEBI:15377"/>
        <dbReference type="ChEBI" id="CHEBI:15378"/>
        <dbReference type="ChEBI" id="CHEBI:57287"/>
        <dbReference type="ChEBI" id="CHEBI:57340"/>
        <dbReference type="EC" id="3.1.2.4"/>
    </reaction>
</comment>
<dbReference type="Proteomes" id="UP000077143">
    <property type="component" value="Chromosome"/>
</dbReference>
<evidence type="ECO:0000259" key="4">
    <source>
        <dbReference type="Pfam" id="PF16113"/>
    </source>
</evidence>
<dbReference type="InterPro" id="IPR045004">
    <property type="entry name" value="ECH_dom"/>
</dbReference>
<dbReference type="PANTHER" id="PTHR43176">
    <property type="entry name" value="3-HYDROXYISOBUTYRYL-COA HYDROLASE-RELATED"/>
    <property type="match status" value="1"/>
</dbReference>
<evidence type="ECO:0000256" key="3">
    <source>
        <dbReference type="ARBA" id="ARBA00022801"/>
    </source>
</evidence>